<accession>A0AA38FJ54</accession>
<keyword evidence="2" id="KW-1185">Reference proteome</keyword>
<protein>
    <submittedName>
        <fullName evidence="1">Uncharacterized protein</fullName>
    </submittedName>
</protein>
<gene>
    <name evidence="1" type="ORF">KI387_009109</name>
</gene>
<feature type="non-terminal residue" evidence="1">
    <location>
        <position position="75"/>
    </location>
</feature>
<comment type="caution">
    <text evidence="1">The sequence shown here is derived from an EMBL/GenBank/DDBJ whole genome shotgun (WGS) entry which is preliminary data.</text>
</comment>
<name>A0AA38FJ54_TAXCH</name>
<dbReference type="AlphaFoldDB" id="A0AA38FJ54"/>
<evidence type="ECO:0000313" key="2">
    <source>
        <dbReference type="Proteomes" id="UP000824469"/>
    </source>
</evidence>
<dbReference type="Proteomes" id="UP000824469">
    <property type="component" value="Unassembled WGS sequence"/>
</dbReference>
<reference evidence="1 2" key="1">
    <citation type="journal article" date="2021" name="Nat. Plants">
        <title>The Taxus genome provides insights into paclitaxel biosynthesis.</title>
        <authorList>
            <person name="Xiong X."/>
            <person name="Gou J."/>
            <person name="Liao Q."/>
            <person name="Li Y."/>
            <person name="Zhou Q."/>
            <person name="Bi G."/>
            <person name="Li C."/>
            <person name="Du R."/>
            <person name="Wang X."/>
            <person name="Sun T."/>
            <person name="Guo L."/>
            <person name="Liang H."/>
            <person name="Lu P."/>
            <person name="Wu Y."/>
            <person name="Zhang Z."/>
            <person name="Ro D.K."/>
            <person name="Shang Y."/>
            <person name="Huang S."/>
            <person name="Yan J."/>
        </authorList>
    </citation>
    <scope>NUCLEOTIDE SEQUENCE [LARGE SCALE GENOMIC DNA]</scope>
    <source>
        <strain evidence="1">Ta-2019</strain>
    </source>
</reference>
<feature type="non-terminal residue" evidence="1">
    <location>
        <position position="1"/>
    </location>
</feature>
<evidence type="ECO:0000313" key="1">
    <source>
        <dbReference type="EMBL" id="KAH9304705.1"/>
    </source>
</evidence>
<proteinExistence type="predicted"/>
<organism evidence="1 2">
    <name type="scientific">Taxus chinensis</name>
    <name type="common">Chinese yew</name>
    <name type="synonym">Taxus wallichiana var. chinensis</name>
    <dbReference type="NCBI Taxonomy" id="29808"/>
    <lineage>
        <taxon>Eukaryota</taxon>
        <taxon>Viridiplantae</taxon>
        <taxon>Streptophyta</taxon>
        <taxon>Embryophyta</taxon>
        <taxon>Tracheophyta</taxon>
        <taxon>Spermatophyta</taxon>
        <taxon>Pinopsida</taxon>
        <taxon>Pinidae</taxon>
        <taxon>Conifers II</taxon>
        <taxon>Cupressales</taxon>
        <taxon>Taxaceae</taxon>
        <taxon>Taxus</taxon>
    </lineage>
</organism>
<dbReference type="EMBL" id="JAHRHJ020000008">
    <property type="protein sequence ID" value="KAH9304705.1"/>
    <property type="molecule type" value="Genomic_DNA"/>
</dbReference>
<sequence length="75" mass="9050">HNFIARTTFDCWSCLLKEKMYQIHVLEIEDIWIDLTHEINIRQKDHSRLALEEIIHYGVAIVPKKFKETDQEIDQ</sequence>